<sequence length="85" mass="10138">MSNTSYQVEQVGKRWFVVRRVVNVNGREFEAWKCEATYTIRGYDPEQKRWIKNRKWTLTGPGSRAYREGIVKALEDHLKEVPHEQ</sequence>
<evidence type="ECO:0000313" key="1">
    <source>
        <dbReference type="EMBL" id="MUG26034.1"/>
    </source>
</evidence>
<reference evidence="1 2" key="1">
    <citation type="submission" date="2019-11" db="EMBL/GenBank/DDBJ databases">
        <title>Draft genome sequences of five Paenibacillus species of dairy origin.</title>
        <authorList>
            <person name="Olajide A.M."/>
            <person name="Chen S."/>
            <person name="Lapointe G."/>
        </authorList>
    </citation>
    <scope>NUCLEOTIDE SEQUENCE [LARGE SCALE GENOMIC DNA]</scope>
    <source>
        <strain evidence="1 2">3CT49</strain>
    </source>
</reference>
<accession>A0A6N8F202</accession>
<dbReference type="Proteomes" id="UP000442469">
    <property type="component" value="Unassembled WGS sequence"/>
</dbReference>
<gene>
    <name evidence="1" type="ORF">GNQ08_27105</name>
</gene>
<protein>
    <submittedName>
        <fullName evidence="1">Uncharacterized protein</fullName>
    </submittedName>
</protein>
<dbReference type="AlphaFoldDB" id="A0A6N8F202"/>
<evidence type="ECO:0000313" key="2">
    <source>
        <dbReference type="Proteomes" id="UP000442469"/>
    </source>
</evidence>
<comment type="caution">
    <text evidence="1">The sequence shown here is derived from an EMBL/GenBank/DDBJ whole genome shotgun (WGS) entry which is preliminary data.</text>
</comment>
<dbReference type="EMBL" id="WNZZ01000034">
    <property type="protein sequence ID" value="MUG26034.1"/>
    <property type="molecule type" value="Genomic_DNA"/>
</dbReference>
<organism evidence="1 2">
    <name type="scientific">Paenibacillus macerans</name>
    <name type="common">Bacillus macerans</name>
    <dbReference type="NCBI Taxonomy" id="44252"/>
    <lineage>
        <taxon>Bacteria</taxon>
        <taxon>Bacillati</taxon>
        <taxon>Bacillota</taxon>
        <taxon>Bacilli</taxon>
        <taxon>Bacillales</taxon>
        <taxon>Paenibacillaceae</taxon>
        <taxon>Paenibacillus</taxon>
    </lineage>
</organism>
<proteinExistence type="predicted"/>
<name>A0A6N8F202_PAEMA</name>
<dbReference type="RefSeq" id="WP_155621275.1">
    <property type="nucleotide sequence ID" value="NZ_WNZZ01000034.1"/>
</dbReference>